<dbReference type="GO" id="GO:0016579">
    <property type="term" value="P:protein deubiquitination"/>
    <property type="evidence" value="ECO:0007669"/>
    <property type="project" value="InterPro"/>
</dbReference>
<evidence type="ECO:0000259" key="3">
    <source>
        <dbReference type="PROSITE" id="PS50053"/>
    </source>
</evidence>
<dbReference type="PROSITE" id="PS50053">
    <property type="entry name" value="UBIQUITIN_2"/>
    <property type="match status" value="1"/>
</dbReference>
<dbReference type="CDD" id="cd02674">
    <property type="entry name" value="Peptidase_C19R"/>
    <property type="match status" value="1"/>
</dbReference>
<dbReference type="InterPro" id="IPR028889">
    <property type="entry name" value="USP"/>
</dbReference>
<evidence type="ECO:0000259" key="4">
    <source>
        <dbReference type="PROSITE" id="PS50235"/>
    </source>
</evidence>
<evidence type="ECO:0000256" key="2">
    <source>
        <dbReference type="ARBA" id="ARBA00012759"/>
    </source>
</evidence>
<dbReference type="CDD" id="cd17039">
    <property type="entry name" value="Ubl_ubiquitin_like"/>
    <property type="match status" value="1"/>
</dbReference>
<evidence type="ECO:0000313" key="5">
    <source>
        <dbReference type="EMBL" id="CAF1060321.1"/>
    </source>
</evidence>
<gene>
    <name evidence="5" type="ORF">RFH988_LOCUS17217</name>
</gene>
<dbReference type="SUPFAM" id="SSF54001">
    <property type="entry name" value="Cysteine proteinases"/>
    <property type="match status" value="1"/>
</dbReference>
<protein>
    <recommendedName>
        <fullName evidence="2">ubiquitinyl hydrolase 1</fullName>
        <ecNumber evidence="2">3.4.19.12</ecNumber>
    </recommendedName>
</protein>
<dbReference type="AlphaFoldDB" id="A0A814L302"/>
<dbReference type="PROSITE" id="PS00973">
    <property type="entry name" value="USP_2"/>
    <property type="match status" value="1"/>
</dbReference>
<organism evidence="5 6">
    <name type="scientific">Rotaria sordida</name>
    <dbReference type="NCBI Taxonomy" id="392033"/>
    <lineage>
        <taxon>Eukaryota</taxon>
        <taxon>Metazoa</taxon>
        <taxon>Spiralia</taxon>
        <taxon>Gnathifera</taxon>
        <taxon>Rotifera</taxon>
        <taxon>Eurotatoria</taxon>
        <taxon>Bdelloidea</taxon>
        <taxon>Philodinida</taxon>
        <taxon>Philodinidae</taxon>
        <taxon>Rotaria</taxon>
    </lineage>
</organism>
<dbReference type="OrthoDB" id="2020758at2759"/>
<proteinExistence type="predicted"/>
<dbReference type="GO" id="GO:0004843">
    <property type="term" value="F:cysteine-type deubiquitinase activity"/>
    <property type="evidence" value="ECO:0007669"/>
    <property type="project" value="UniProtKB-EC"/>
</dbReference>
<evidence type="ECO:0000313" key="6">
    <source>
        <dbReference type="Proteomes" id="UP000663882"/>
    </source>
</evidence>
<dbReference type="Gene3D" id="3.90.70.10">
    <property type="entry name" value="Cysteine proteinases"/>
    <property type="match status" value="1"/>
</dbReference>
<dbReference type="InterPro" id="IPR050185">
    <property type="entry name" value="Ub_carboxyl-term_hydrolase"/>
</dbReference>
<dbReference type="InterPro" id="IPR029071">
    <property type="entry name" value="Ubiquitin-like_domsf"/>
</dbReference>
<feature type="domain" description="USP" evidence="4">
    <location>
        <begin position="645"/>
        <end position="1058"/>
    </location>
</feature>
<dbReference type="PANTHER" id="PTHR21646">
    <property type="entry name" value="UBIQUITIN CARBOXYL-TERMINAL HYDROLASE"/>
    <property type="match status" value="1"/>
</dbReference>
<dbReference type="InterPro" id="IPR000626">
    <property type="entry name" value="Ubiquitin-like_dom"/>
</dbReference>
<evidence type="ECO:0000256" key="1">
    <source>
        <dbReference type="ARBA" id="ARBA00000707"/>
    </source>
</evidence>
<reference evidence="5" key="1">
    <citation type="submission" date="2021-02" db="EMBL/GenBank/DDBJ databases">
        <authorList>
            <person name="Nowell W R."/>
        </authorList>
    </citation>
    <scope>NUCLEOTIDE SEQUENCE</scope>
</reference>
<dbReference type="InterPro" id="IPR038765">
    <property type="entry name" value="Papain-like_cys_pep_sf"/>
</dbReference>
<sequence length="1070" mass="122745">MSSEHVSYSNDHRFTSDLSNIPTSSRIELQLYYNDYRKNLKVESRILFSLTDTIHDVIKEFLKTTDLDHVSPSDISLVGLGIGNQRSPSPSLNTYRTLEQLNIKQGHVLYFEPSTIVTSARLYHLTIWGPSPIIKAEYEWNSGTTTLKMLLEYAIRIFLLESIERQRIHLFHRSEELDLSSNSDKLLIDLEINDRSFIDVEIIPPISYSNSRANTNISGEQFSFSNRQRSIYDSPNAESNQYIQLQLHYKDDGQNLNVERCAIFSLTDPIHVVIKRFLDIGDLYHIYPDDISLVALSIDNQRSSAPPLNANMTLHQLNIKEGHSLYFEPSTIVTSARLYHLTIWGPSPIIKAEYEWNSGTTTLKMLFEYVIKEFLLESIEQQRIHLYKGLEELDLTSNSDKLLSKLGIIDQTYIFVEIVPSYSSSIVHVECAYINGTQLFDVPNTTTIDQLKNQIEQRFKDYFLLDLKLFNRMHDRIDLNESKQILSDLGIKPGQTIYAAFHLTSSNNQSSIVNPRINMTPRSSSLIAKNKPYDITVNVKFSKFDSTFTTEVSINDTVDDLIKMIESFKKSQSLDIVLMSSGSTIIDNKKFNQRLTDIGIKSNDIIDVIAIDKTPTYYSNTSSYITTPYTSSRPLEMQRFPLTPIGLYNFVNTCYMNSALQCLVHAKPLTQFFLDGLTQDVSDDDKYVDVEWNQFYTIGTVTGAYADLLKNLCLSNKTMNYSSTFRPTHLREIIGVQAPRFATSDQQDAQEFMTFLLDEIHRELKEKNGNESNTIIEDLFFGKIQSTITCLQCKHEEKTINPISFLPLPLTQQGRRFTIKFISRCGDTELAHVNVSETGQVKNLIEAFAESCSHTLFGTIMAMTNDEQLDLEMPLNQLSTREIMLVEKDDFTSSSQFNRFNRHSKKLTLESCLREFCSLESLEDSWLCQQETCKKTTNATKQLQFCSLPTILIIQFKRFLHEDGLREKLETFVDYPINALNLSHFISSSSSSEQIIYDLFAVCKHTGSIYGGHYITCARHETNGESKWYRFDDSFVSSFCYNDDIVSKDAYLLFYIKRENPKQLTPITTS</sequence>
<accession>A0A814L302</accession>
<dbReference type="PROSITE" id="PS50235">
    <property type="entry name" value="USP_3"/>
    <property type="match status" value="1"/>
</dbReference>
<dbReference type="InterPro" id="IPR018200">
    <property type="entry name" value="USP_CS"/>
</dbReference>
<dbReference type="EMBL" id="CAJNOO010000913">
    <property type="protein sequence ID" value="CAF1060321.1"/>
    <property type="molecule type" value="Genomic_DNA"/>
</dbReference>
<dbReference type="Pfam" id="PF00443">
    <property type="entry name" value="UCH"/>
    <property type="match status" value="1"/>
</dbReference>
<dbReference type="EC" id="3.4.19.12" evidence="2"/>
<comment type="catalytic activity">
    <reaction evidence="1">
        <text>Thiol-dependent hydrolysis of ester, thioester, amide, peptide and isopeptide bonds formed by the C-terminal Gly of ubiquitin (a 76-residue protein attached to proteins as an intracellular targeting signal).</text>
        <dbReference type="EC" id="3.4.19.12"/>
    </reaction>
</comment>
<feature type="domain" description="Ubiquitin-like" evidence="3">
    <location>
        <begin position="535"/>
        <end position="609"/>
    </location>
</feature>
<dbReference type="Proteomes" id="UP000663882">
    <property type="component" value="Unassembled WGS sequence"/>
</dbReference>
<dbReference type="InterPro" id="IPR001394">
    <property type="entry name" value="Peptidase_C19_UCH"/>
</dbReference>
<dbReference type="SUPFAM" id="SSF54236">
    <property type="entry name" value="Ubiquitin-like"/>
    <property type="match status" value="2"/>
</dbReference>
<comment type="caution">
    <text evidence="5">The sequence shown here is derived from an EMBL/GenBank/DDBJ whole genome shotgun (WGS) entry which is preliminary data.</text>
</comment>
<name>A0A814L302_9BILA</name>